<evidence type="ECO:0000256" key="1">
    <source>
        <dbReference type="SAM" id="Phobius"/>
    </source>
</evidence>
<dbReference type="Proteomes" id="UP000230233">
    <property type="component" value="Chromosome V"/>
</dbReference>
<evidence type="ECO:0000313" key="2">
    <source>
        <dbReference type="EMBL" id="PIC26841.1"/>
    </source>
</evidence>
<dbReference type="EMBL" id="PDUG01000005">
    <property type="protein sequence ID" value="PIC26841.1"/>
    <property type="molecule type" value="Genomic_DNA"/>
</dbReference>
<keyword evidence="1" id="KW-0812">Transmembrane</keyword>
<name>A0A2G5TIF1_9PELO</name>
<evidence type="ECO:0000313" key="3">
    <source>
        <dbReference type="Proteomes" id="UP000230233"/>
    </source>
</evidence>
<dbReference type="AlphaFoldDB" id="A0A2G5TIF1"/>
<proteinExistence type="predicted"/>
<keyword evidence="1" id="KW-1133">Transmembrane helix</keyword>
<feature type="transmembrane region" description="Helical" evidence="1">
    <location>
        <begin position="27"/>
        <end position="50"/>
    </location>
</feature>
<keyword evidence="1" id="KW-0472">Membrane</keyword>
<sequence>MSLNPDNSTEIFNNVELTIENHDYNELWSTIVITFFVICILVSCGSWCIYAAGKISEEANVYHFENEFKPDNEESKSKFKRKTAGTCEVEIENGSYESRTQNYLTTLARSFMIWKE</sequence>
<organism evidence="2 3">
    <name type="scientific">Caenorhabditis nigoni</name>
    <dbReference type="NCBI Taxonomy" id="1611254"/>
    <lineage>
        <taxon>Eukaryota</taxon>
        <taxon>Metazoa</taxon>
        <taxon>Ecdysozoa</taxon>
        <taxon>Nematoda</taxon>
        <taxon>Chromadorea</taxon>
        <taxon>Rhabditida</taxon>
        <taxon>Rhabditina</taxon>
        <taxon>Rhabditomorpha</taxon>
        <taxon>Rhabditoidea</taxon>
        <taxon>Rhabditidae</taxon>
        <taxon>Peloderinae</taxon>
        <taxon>Caenorhabditis</taxon>
    </lineage>
</organism>
<gene>
    <name evidence="2" type="primary">Cni-C45B11.5</name>
    <name evidence="2" type="synonym">Cnig_chr_V.g19292</name>
    <name evidence="2" type="ORF">B9Z55_019292</name>
</gene>
<comment type="caution">
    <text evidence="2">The sequence shown here is derived from an EMBL/GenBank/DDBJ whole genome shotgun (WGS) entry which is preliminary data.</text>
</comment>
<reference evidence="3" key="1">
    <citation type="submission" date="2017-10" db="EMBL/GenBank/DDBJ databases">
        <title>Rapid genome shrinkage in a self-fertile nematode reveals novel sperm competition proteins.</title>
        <authorList>
            <person name="Yin D."/>
            <person name="Schwarz E.M."/>
            <person name="Thomas C.G."/>
            <person name="Felde R.L."/>
            <person name="Korf I.F."/>
            <person name="Cutter A.D."/>
            <person name="Schartner C.M."/>
            <person name="Ralston E.J."/>
            <person name="Meyer B.J."/>
            <person name="Haag E.S."/>
        </authorList>
    </citation>
    <scope>NUCLEOTIDE SEQUENCE [LARGE SCALE GENOMIC DNA]</scope>
    <source>
        <strain evidence="3">JU1422</strain>
    </source>
</reference>
<protein>
    <submittedName>
        <fullName evidence="2">Uncharacterized protein</fullName>
    </submittedName>
</protein>
<dbReference type="OrthoDB" id="5806958at2759"/>
<keyword evidence="3" id="KW-1185">Reference proteome</keyword>
<accession>A0A2G5TIF1</accession>